<protein>
    <submittedName>
        <fullName evidence="1">Uncharacterized protein</fullName>
    </submittedName>
</protein>
<evidence type="ECO:0000313" key="1">
    <source>
        <dbReference type="EMBL" id="GAH38277.1"/>
    </source>
</evidence>
<organism evidence="1">
    <name type="scientific">marine sediment metagenome</name>
    <dbReference type="NCBI Taxonomy" id="412755"/>
    <lineage>
        <taxon>unclassified sequences</taxon>
        <taxon>metagenomes</taxon>
        <taxon>ecological metagenomes</taxon>
    </lineage>
</organism>
<feature type="non-terminal residue" evidence="1">
    <location>
        <position position="285"/>
    </location>
</feature>
<comment type="caution">
    <text evidence="1">The sequence shown here is derived from an EMBL/GenBank/DDBJ whole genome shotgun (WGS) entry which is preliminary data.</text>
</comment>
<gene>
    <name evidence="1" type="ORF">S03H2_10874</name>
</gene>
<sequence length="285" mass="32495">MTTVKLSIRDDYWETFKLEEQDVECLYNHLLELETPLTTEELVAALIDERIRTEKSAIEEQRTSGGDLFQPKGIYKKNQNLIFPALGWQHGLVTGFRPGINPDLGEFQVIEVSLEDGNQREFASGLADHLLNEPPKITDDSELLNPQIILMTYGGELFDLLEEYLVNDQDFVRIAARWFPRTLVIDINVGHLNLAEAVLDMAEGGPLPTSDLAEQIELDSNINQKLVEFSLDHALQEDPRFDEIGPAGDVLWYLQRLEPPQVLEIPAFLHYKEIDYDRSVLTTDM</sequence>
<dbReference type="AlphaFoldDB" id="X1F051"/>
<name>X1F051_9ZZZZ</name>
<accession>X1F051</accession>
<dbReference type="EMBL" id="BARU01005568">
    <property type="protein sequence ID" value="GAH38277.1"/>
    <property type="molecule type" value="Genomic_DNA"/>
</dbReference>
<proteinExistence type="predicted"/>
<reference evidence="1" key="1">
    <citation type="journal article" date="2014" name="Front. Microbiol.">
        <title>High frequency of phylogenetically diverse reductive dehalogenase-homologous genes in deep subseafloor sedimentary metagenomes.</title>
        <authorList>
            <person name="Kawai M."/>
            <person name="Futagami T."/>
            <person name="Toyoda A."/>
            <person name="Takaki Y."/>
            <person name="Nishi S."/>
            <person name="Hori S."/>
            <person name="Arai W."/>
            <person name="Tsubouchi T."/>
            <person name="Morono Y."/>
            <person name="Uchiyama I."/>
            <person name="Ito T."/>
            <person name="Fujiyama A."/>
            <person name="Inagaki F."/>
            <person name="Takami H."/>
        </authorList>
    </citation>
    <scope>NUCLEOTIDE SEQUENCE</scope>
    <source>
        <strain evidence="1">Expedition CK06-06</strain>
    </source>
</reference>